<accession>A0A9W7AEV8</accession>
<organism evidence="3 4">
    <name type="scientific">Triparma retinervis</name>
    <dbReference type="NCBI Taxonomy" id="2557542"/>
    <lineage>
        <taxon>Eukaryota</taxon>
        <taxon>Sar</taxon>
        <taxon>Stramenopiles</taxon>
        <taxon>Ochrophyta</taxon>
        <taxon>Bolidophyceae</taxon>
        <taxon>Parmales</taxon>
        <taxon>Triparmaceae</taxon>
        <taxon>Triparma</taxon>
    </lineage>
</organism>
<comment type="caution">
    <text evidence="3">The sequence shown here is derived from an EMBL/GenBank/DDBJ whole genome shotgun (WGS) entry which is preliminary data.</text>
</comment>
<keyword evidence="1" id="KW-0493">Microtubule</keyword>
<sequence length="182" mass="20600">LTVRSLYVRLGRPRSNLNLLLTLRRSVSNMSGGVITQVTQLHSRHGNGAVREVVEGVLEGCRKGTWRRMVRWCVEGELEGGEFFVKEDRGVEGGGVWGKRYWMDVNEIVPGVSESMAEEVRRLGRGINFLKICCGKVQQGIRAEGWEKVDTPKLEREVSEACRKIDGVVVDTIKKEVRRDKF</sequence>
<dbReference type="GO" id="GO:0005874">
    <property type="term" value="C:microtubule"/>
    <property type="evidence" value="ECO:0007669"/>
    <property type="project" value="UniProtKB-KW"/>
</dbReference>
<keyword evidence="4" id="KW-1185">Reference proteome</keyword>
<dbReference type="Proteomes" id="UP001165082">
    <property type="component" value="Unassembled WGS sequence"/>
</dbReference>
<proteinExistence type="predicted"/>
<evidence type="ECO:0000259" key="2">
    <source>
        <dbReference type="Pfam" id="PF17681"/>
    </source>
</evidence>
<evidence type="ECO:0000313" key="4">
    <source>
        <dbReference type="Proteomes" id="UP001165082"/>
    </source>
</evidence>
<evidence type="ECO:0000313" key="3">
    <source>
        <dbReference type="EMBL" id="GMH71007.1"/>
    </source>
</evidence>
<feature type="non-terminal residue" evidence="3">
    <location>
        <position position="1"/>
    </location>
</feature>
<gene>
    <name evidence="3" type="ORF">TrRE_jg9138</name>
</gene>
<protein>
    <recommendedName>
        <fullName evidence="2">Gamma tubulin complex component protein N-terminal domain-containing protein</fullName>
    </recommendedName>
</protein>
<dbReference type="OrthoDB" id="5860513at2759"/>
<dbReference type="AlphaFoldDB" id="A0A9W7AEV8"/>
<dbReference type="Pfam" id="PF17681">
    <property type="entry name" value="GCP_N_terminal"/>
    <property type="match status" value="1"/>
</dbReference>
<dbReference type="EMBL" id="BRXZ01004230">
    <property type="protein sequence ID" value="GMH71007.1"/>
    <property type="molecule type" value="Genomic_DNA"/>
</dbReference>
<reference evidence="3" key="1">
    <citation type="submission" date="2022-07" db="EMBL/GenBank/DDBJ databases">
        <title>Genome analysis of Parmales, a sister group of diatoms, reveals the evolutionary specialization of diatoms from phago-mixotrophs to photoautotrophs.</title>
        <authorList>
            <person name="Ban H."/>
            <person name="Sato S."/>
            <person name="Yoshikawa S."/>
            <person name="Kazumasa Y."/>
            <person name="Nakamura Y."/>
            <person name="Ichinomiya M."/>
            <person name="Saitoh K."/>
            <person name="Sato N."/>
            <person name="Blanc-Mathieu R."/>
            <person name="Endo H."/>
            <person name="Kuwata A."/>
            <person name="Ogata H."/>
        </authorList>
    </citation>
    <scope>NUCLEOTIDE SEQUENCE</scope>
</reference>
<evidence type="ECO:0000256" key="1">
    <source>
        <dbReference type="ARBA" id="ARBA00022701"/>
    </source>
</evidence>
<dbReference type="InterPro" id="IPR041470">
    <property type="entry name" value="GCP_N"/>
</dbReference>
<name>A0A9W7AEV8_9STRA</name>
<feature type="domain" description="Gamma tubulin complex component protein N-terminal" evidence="2">
    <location>
        <begin position="1"/>
        <end position="176"/>
    </location>
</feature>